<evidence type="ECO:0000313" key="1">
    <source>
        <dbReference type="EMBL" id="EER05419.1"/>
    </source>
</evidence>
<organism evidence="2">
    <name type="scientific">Perkinsus marinus (strain ATCC 50983 / TXsc)</name>
    <dbReference type="NCBI Taxonomy" id="423536"/>
    <lineage>
        <taxon>Eukaryota</taxon>
        <taxon>Sar</taxon>
        <taxon>Alveolata</taxon>
        <taxon>Perkinsozoa</taxon>
        <taxon>Perkinsea</taxon>
        <taxon>Perkinsida</taxon>
        <taxon>Perkinsidae</taxon>
        <taxon>Perkinsus</taxon>
    </lineage>
</organism>
<dbReference type="EMBL" id="GG680938">
    <property type="protein sequence ID" value="EER05419.1"/>
    <property type="molecule type" value="Genomic_DNA"/>
</dbReference>
<reference evidence="1 2" key="1">
    <citation type="submission" date="2008-07" db="EMBL/GenBank/DDBJ databases">
        <authorList>
            <person name="El-Sayed N."/>
            <person name="Caler E."/>
            <person name="Inman J."/>
            <person name="Amedeo P."/>
            <person name="Hass B."/>
            <person name="Wortman J."/>
        </authorList>
    </citation>
    <scope>NUCLEOTIDE SEQUENCE [LARGE SCALE GENOMIC DNA]</scope>
    <source>
        <strain evidence="2">ATCC 50983 / TXsc</strain>
    </source>
</reference>
<dbReference type="RefSeq" id="XP_002773603.1">
    <property type="nucleotide sequence ID" value="XM_002773557.1"/>
</dbReference>
<name>C5LCW6_PERM5</name>
<proteinExistence type="predicted"/>
<dbReference type="AlphaFoldDB" id="C5LCW6"/>
<protein>
    <submittedName>
        <fullName evidence="1">Uncharacterized protein</fullName>
    </submittedName>
</protein>
<dbReference type="Proteomes" id="UP000007800">
    <property type="component" value="Unassembled WGS sequence"/>
</dbReference>
<gene>
    <name evidence="1" type="ORF">Pmar_PMAR024882</name>
</gene>
<dbReference type="GeneID" id="9041701"/>
<accession>C5LCW6</accession>
<evidence type="ECO:0000313" key="2">
    <source>
        <dbReference type="Proteomes" id="UP000007800"/>
    </source>
</evidence>
<keyword evidence="2" id="KW-1185">Reference proteome</keyword>
<dbReference type="InParanoid" id="C5LCW6"/>
<sequence length="52" mass="5862">MTAGSPTREVFGQAVVFAVEGEYILFLKRQGSGFIVLREKSREEIGPEDWVM</sequence>